<name>A0A372JQT7_9ACTN</name>
<organism evidence="2 3">
    <name type="scientific">Actinomadura logoneensis</name>
    <dbReference type="NCBI Taxonomy" id="2293572"/>
    <lineage>
        <taxon>Bacteria</taxon>
        <taxon>Bacillati</taxon>
        <taxon>Actinomycetota</taxon>
        <taxon>Actinomycetes</taxon>
        <taxon>Streptosporangiales</taxon>
        <taxon>Thermomonosporaceae</taxon>
        <taxon>Actinomadura</taxon>
    </lineage>
</organism>
<sequence>MNDAWYERPVLTGRYVRLEPLSQEHAEGLLEAGKDADVWRWLGTRQPADLAGMRAFVADALAAFERRERVPWVQIDAATGEVAGTTSYYEIAPASRNLYIGHTWIGSRWQRTGFNTESKLLLLERAFDDLGAVRVGWHTDRLNERSRAAIQRLGASFEGFHRKHRLRPDGTFRDTAVYAMIDTEWPEAAAALRARLR</sequence>
<gene>
    <name evidence="2" type="ORF">DZF91_06740</name>
</gene>
<reference evidence="2 3" key="1">
    <citation type="submission" date="2018-08" db="EMBL/GenBank/DDBJ databases">
        <title>Actinomadura jelena sp. nov., a novel Actinomycete isolated from soil in Chad.</title>
        <authorList>
            <person name="Shi L."/>
        </authorList>
    </citation>
    <scope>NUCLEOTIDE SEQUENCE [LARGE SCALE GENOMIC DNA]</scope>
    <source>
        <strain evidence="2 3">NEAU-G17</strain>
    </source>
</reference>
<dbReference type="InterPro" id="IPR000182">
    <property type="entry name" value="GNAT_dom"/>
</dbReference>
<dbReference type="GO" id="GO:0016747">
    <property type="term" value="F:acyltransferase activity, transferring groups other than amino-acyl groups"/>
    <property type="evidence" value="ECO:0007669"/>
    <property type="project" value="InterPro"/>
</dbReference>
<dbReference type="SUPFAM" id="SSF55729">
    <property type="entry name" value="Acyl-CoA N-acyltransferases (Nat)"/>
    <property type="match status" value="1"/>
</dbReference>
<dbReference type="Gene3D" id="3.40.630.30">
    <property type="match status" value="1"/>
</dbReference>
<dbReference type="Proteomes" id="UP000261811">
    <property type="component" value="Unassembled WGS sequence"/>
</dbReference>
<dbReference type="InterPro" id="IPR016181">
    <property type="entry name" value="Acyl_CoA_acyltransferase"/>
</dbReference>
<comment type="caution">
    <text evidence="2">The sequence shown here is derived from an EMBL/GenBank/DDBJ whole genome shotgun (WGS) entry which is preliminary data.</text>
</comment>
<accession>A0A372JQT7</accession>
<dbReference type="PROSITE" id="PS51186">
    <property type="entry name" value="GNAT"/>
    <property type="match status" value="1"/>
</dbReference>
<evidence type="ECO:0000259" key="1">
    <source>
        <dbReference type="PROSITE" id="PS51186"/>
    </source>
</evidence>
<dbReference type="PANTHER" id="PTHR43610:SF1">
    <property type="entry name" value="N-ACETYLTRANSFERASE DOMAIN-CONTAINING PROTEIN"/>
    <property type="match status" value="1"/>
</dbReference>
<proteinExistence type="predicted"/>
<dbReference type="RefSeq" id="WP_117356626.1">
    <property type="nucleotide sequence ID" value="NZ_QURH01000123.1"/>
</dbReference>
<protein>
    <submittedName>
        <fullName evidence="2">N-acetyltransferase</fullName>
    </submittedName>
</protein>
<dbReference type="AlphaFoldDB" id="A0A372JQT7"/>
<keyword evidence="2" id="KW-0808">Transferase</keyword>
<dbReference type="PANTHER" id="PTHR43610">
    <property type="entry name" value="BLL6696 PROTEIN"/>
    <property type="match status" value="1"/>
</dbReference>
<dbReference type="Pfam" id="PF13302">
    <property type="entry name" value="Acetyltransf_3"/>
    <property type="match status" value="1"/>
</dbReference>
<evidence type="ECO:0000313" key="2">
    <source>
        <dbReference type="EMBL" id="RFU42405.1"/>
    </source>
</evidence>
<dbReference type="EMBL" id="QURH01000123">
    <property type="protein sequence ID" value="RFU42405.1"/>
    <property type="molecule type" value="Genomic_DNA"/>
</dbReference>
<feature type="domain" description="N-acetyltransferase" evidence="1">
    <location>
        <begin position="16"/>
        <end position="184"/>
    </location>
</feature>
<evidence type="ECO:0000313" key="3">
    <source>
        <dbReference type="Proteomes" id="UP000261811"/>
    </source>
</evidence>
<keyword evidence="3" id="KW-1185">Reference proteome</keyword>
<dbReference type="OrthoDB" id="9795199at2"/>